<dbReference type="InterPro" id="IPR036296">
    <property type="entry name" value="SKP1-like_dim_sf"/>
</dbReference>
<dbReference type="SUPFAM" id="SSF81382">
    <property type="entry name" value="Skp1 dimerisation domain-like"/>
    <property type="match status" value="1"/>
</dbReference>
<gene>
    <name evidence="5" type="ORF">QR680_015160</name>
</gene>
<dbReference type="Pfam" id="PF03931">
    <property type="entry name" value="Skp1_POZ"/>
    <property type="match status" value="1"/>
</dbReference>
<evidence type="ECO:0000313" key="5">
    <source>
        <dbReference type="EMBL" id="KAK0421289.1"/>
    </source>
</evidence>
<accession>A0AA39IDK0</accession>
<dbReference type="Proteomes" id="UP001175271">
    <property type="component" value="Unassembled WGS sequence"/>
</dbReference>
<evidence type="ECO:0000256" key="1">
    <source>
        <dbReference type="ARBA" id="ARBA00009993"/>
    </source>
</evidence>
<evidence type="ECO:0000259" key="4">
    <source>
        <dbReference type="Pfam" id="PF03931"/>
    </source>
</evidence>
<dbReference type="GO" id="GO:0006511">
    <property type="term" value="P:ubiquitin-dependent protein catabolic process"/>
    <property type="evidence" value="ECO:0007669"/>
    <property type="project" value="InterPro"/>
</dbReference>
<dbReference type="AlphaFoldDB" id="A0AA39IDK0"/>
<feature type="region of interest" description="Disordered" evidence="3">
    <location>
        <begin position="181"/>
        <end position="215"/>
    </location>
</feature>
<evidence type="ECO:0000256" key="3">
    <source>
        <dbReference type="SAM" id="MobiDB-lite"/>
    </source>
</evidence>
<feature type="compositionally biased region" description="Basic and acidic residues" evidence="3">
    <location>
        <begin position="194"/>
        <end position="215"/>
    </location>
</feature>
<dbReference type="PANTHER" id="PTHR11165">
    <property type="entry name" value="SKP1"/>
    <property type="match status" value="1"/>
</dbReference>
<dbReference type="SMART" id="SM00512">
    <property type="entry name" value="Skp1"/>
    <property type="match status" value="1"/>
</dbReference>
<evidence type="ECO:0000256" key="2">
    <source>
        <dbReference type="ARBA" id="ARBA00022786"/>
    </source>
</evidence>
<comment type="similarity">
    <text evidence="1">Belongs to the SKP1 family.</text>
</comment>
<keyword evidence="6" id="KW-1185">Reference proteome</keyword>
<dbReference type="EMBL" id="JAUCMV010000002">
    <property type="protein sequence ID" value="KAK0421289.1"/>
    <property type="molecule type" value="Genomic_DNA"/>
</dbReference>
<dbReference type="Gene3D" id="3.30.710.10">
    <property type="entry name" value="Potassium Channel Kv1.1, Chain A"/>
    <property type="match status" value="1"/>
</dbReference>
<sequence length="215" mass="23765">MLLVSFFPKDGQGSGFSVDLTSFSRGVQTPLKQSKMAIGEPIQIKSGDGQVFEFSPEFVNKSLFLKQMIADTDFNGKEAIEFESLPGEVLDIVSQWLRMHADTPARDDEDRQIMKYNLTLTQADTALFDSLVPRKRLANVINAAYYLEMPDLIDTLVKYVSVSVDGKTGEQLSNWLEIPLAQPPTVQPDAITGDADKPEGEAEASAEDKAEEKND</sequence>
<protein>
    <recommendedName>
        <fullName evidence="4">SKP1 component POZ domain-containing protein</fullName>
    </recommendedName>
</protein>
<comment type="caution">
    <text evidence="5">The sequence shown here is derived from an EMBL/GenBank/DDBJ whole genome shotgun (WGS) entry which is preliminary data.</text>
</comment>
<evidence type="ECO:0000313" key="6">
    <source>
        <dbReference type="Proteomes" id="UP001175271"/>
    </source>
</evidence>
<keyword evidence="2" id="KW-0833">Ubl conjugation pathway</keyword>
<dbReference type="SUPFAM" id="SSF54695">
    <property type="entry name" value="POZ domain"/>
    <property type="match status" value="1"/>
</dbReference>
<proteinExistence type="inferred from homology"/>
<reference evidence="5" key="1">
    <citation type="submission" date="2023-06" db="EMBL/GenBank/DDBJ databases">
        <title>Genomic analysis of the entomopathogenic nematode Steinernema hermaphroditum.</title>
        <authorList>
            <person name="Schwarz E.M."/>
            <person name="Heppert J.K."/>
            <person name="Baniya A."/>
            <person name="Schwartz H.T."/>
            <person name="Tan C.-H."/>
            <person name="Antoshechkin I."/>
            <person name="Sternberg P.W."/>
            <person name="Goodrich-Blair H."/>
            <person name="Dillman A.R."/>
        </authorList>
    </citation>
    <scope>NUCLEOTIDE SEQUENCE</scope>
    <source>
        <strain evidence="5">PS9179</strain>
        <tissue evidence="5">Whole animal</tissue>
    </source>
</reference>
<organism evidence="5 6">
    <name type="scientific">Steinernema hermaphroditum</name>
    <dbReference type="NCBI Taxonomy" id="289476"/>
    <lineage>
        <taxon>Eukaryota</taxon>
        <taxon>Metazoa</taxon>
        <taxon>Ecdysozoa</taxon>
        <taxon>Nematoda</taxon>
        <taxon>Chromadorea</taxon>
        <taxon>Rhabditida</taxon>
        <taxon>Tylenchina</taxon>
        <taxon>Panagrolaimomorpha</taxon>
        <taxon>Strongyloidoidea</taxon>
        <taxon>Steinernematidae</taxon>
        <taxon>Steinernema</taxon>
    </lineage>
</organism>
<dbReference type="InterPro" id="IPR016897">
    <property type="entry name" value="SKP1"/>
</dbReference>
<name>A0AA39IDK0_9BILA</name>
<feature type="domain" description="SKP1 component POZ" evidence="4">
    <location>
        <begin position="42"/>
        <end position="101"/>
    </location>
</feature>
<dbReference type="InterPro" id="IPR011333">
    <property type="entry name" value="SKP1/BTB/POZ_sf"/>
</dbReference>
<dbReference type="InterPro" id="IPR016073">
    <property type="entry name" value="Skp1_comp_POZ"/>
</dbReference>
<dbReference type="InterPro" id="IPR001232">
    <property type="entry name" value="SKP1-like"/>
</dbReference>